<feature type="transmembrane region" description="Helical" evidence="6">
    <location>
        <begin position="29"/>
        <end position="48"/>
    </location>
</feature>
<feature type="transmembrane region" description="Helical" evidence="6">
    <location>
        <begin position="284"/>
        <end position="309"/>
    </location>
</feature>
<dbReference type="AlphaFoldDB" id="A0A329LTM2"/>
<dbReference type="PANTHER" id="PTHR43496">
    <property type="entry name" value="PROTEIN LPLB"/>
    <property type="match status" value="1"/>
</dbReference>
<dbReference type="PROSITE" id="PS50928">
    <property type="entry name" value="ABC_TM1"/>
    <property type="match status" value="1"/>
</dbReference>
<feature type="transmembrane region" description="Helical" evidence="6">
    <location>
        <begin position="191"/>
        <end position="210"/>
    </location>
</feature>
<proteinExistence type="inferred from homology"/>
<name>A0A329LTM2_9BACL</name>
<dbReference type="CDD" id="cd06261">
    <property type="entry name" value="TM_PBP2"/>
    <property type="match status" value="1"/>
</dbReference>
<evidence type="ECO:0000256" key="2">
    <source>
        <dbReference type="ARBA" id="ARBA00022448"/>
    </source>
</evidence>
<dbReference type="GO" id="GO:0005886">
    <property type="term" value="C:plasma membrane"/>
    <property type="evidence" value="ECO:0007669"/>
    <property type="project" value="UniProtKB-SubCell"/>
</dbReference>
<feature type="transmembrane region" description="Helical" evidence="6">
    <location>
        <begin position="136"/>
        <end position="160"/>
    </location>
</feature>
<dbReference type="InterPro" id="IPR000515">
    <property type="entry name" value="MetI-like"/>
</dbReference>
<dbReference type="PANTHER" id="PTHR43496:SF1">
    <property type="entry name" value="POLYGALACTURONAN_RHAMNOGALACTURONAN TRANSPORT SYSTEM PERMEASE PROTEIN YTEP"/>
    <property type="match status" value="1"/>
</dbReference>
<dbReference type="EMBL" id="QMFB01000043">
    <property type="protein sequence ID" value="RAV10490.1"/>
    <property type="molecule type" value="Genomic_DNA"/>
</dbReference>
<dbReference type="Proteomes" id="UP000250369">
    <property type="component" value="Unassembled WGS sequence"/>
</dbReference>
<evidence type="ECO:0000256" key="4">
    <source>
        <dbReference type="ARBA" id="ARBA00022989"/>
    </source>
</evidence>
<evidence type="ECO:0000313" key="9">
    <source>
        <dbReference type="Proteomes" id="UP000250369"/>
    </source>
</evidence>
<evidence type="ECO:0000256" key="1">
    <source>
        <dbReference type="ARBA" id="ARBA00004141"/>
    </source>
</evidence>
<dbReference type="SUPFAM" id="SSF161098">
    <property type="entry name" value="MetI-like"/>
    <property type="match status" value="1"/>
</dbReference>
<keyword evidence="3 6" id="KW-0812">Transmembrane</keyword>
<accession>A0A329LTM2</accession>
<feature type="transmembrane region" description="Helical" evidence="6">
    <location>
        <begin position="231"/>
        <end position="248"/>
    </location>
</feature>
<comment type="similarity">
    <text evidence="6">Belongs to the binding-protein-dependent transport system permease family.</text>
</comment>
<comment type="subcellular location">
    <subcellularLocation>
        <location evidence="6">Cell membrane</location>
        <topology evidence="6">Multi-pass membrane protein</topology>
    </subcellularLocation>
    <subcellularLocation>
        <location evidence="1">Membrane</location>
        <topology evidence="1">Multi-pass membrane protein</topology>
    </subcellularLocation>
</comment>
<evidence type="ECO:0000256" key="6">
    <source>
        <dbReference type="RuleBase" id="RU363032"/>
    </source>
</evidence>
<gene>
    <name evidence="8" type="ORF">DQG23_37865</name>
</gene>
<dbReference type="GO" id="GO:0055085">
    <property type="term" value="P:transmembrane transport"/>
    <property type="evidence" value="ECO:0007669"/>
    <property type="project" value="InterPro"/>
</dbReference>
<comment type="caution">
    <text evidence="8">The sequence shown here is derived from an EMBL/GenBank/DDBJ whole genome shotgun (WGS) entry which is preliminary data.</text>
</comment>
<dbReference type="RefSeq" id="WP_113036235.1">
    <property type="nucleotide sequence ID" value="NZ_QMFB01000043.1"/>
</dbReference>
<dbReference type="Pfam" id="PF00528">
    <property type="entry name" value="BPD_transp_1"/>
    <property type="match status" value="1"/>
</dbReference>
<dbReference type="OrthoDB" id="2577015at2"/>
<dbReference type="InterPro" id="IPR035906">
    <property type="entry name" value="MetI-like_sf"/>
</dbReference>
<dbReference type="Gene3D" id="1.10.3720.10">
    <property type="entry name" value="MetI-like"/>
    <property type="match status" value="1"/>
</dbReference>
<reference evidence="8 9" key="1">
    <citation type="journal article" date="2009" name="Int. J. Syst. Evol. Microbiol.">
        <title>Paenibacillus contaminans sp. nov., isolated from a contaminated laboratory plate.</title>
        <authorList>
            <person name="Chou J.H."/>
            <person name="Lee J.H."/>
            <person name="Lin M.C."/>
            <person name="Chang P.S."/>
            <person name="Arun A.B."/>
            <person name="Young C.C."/>
            <person name="Chen W.M."/>
        </authorList>
    </citation>
    <scope>NUCLEOTIDE SEQUENCE [LARGE SCALE GENOMIC DNA]</scope>
    <source>
        <strain evidence="8 9">CKOBP-6</strain>
    </source>
</reference>
<protein>
    <submittedName>
        <fullName evidence="8">Sugar ABC transporter permease</fullName>
    </submittedName>
</protein>
<evidence type="ECO:0000259" key="7">
    <source>
        <dbReference type="PROSITE" id="PS50928"/>
    </source>
</evidence>
<sequence>MAVTSLNKQSLGKRTVSGSLKKQSFRKHLWFYLLAAPGVVYFLLFHYVPMWGVLLAFQEYSPYKGVFQSEWVGFDHFIRFFKDPAFFELLKNTLLLSFYNLFFYFPFTILLSLLLNEVRSTLVKRFVQTVVYLPHFVSWVIIVGITFIFFGPSGVLNHYFEMWFDGKNVPFLMSNDWFRPMMVFQQIWKDAGWGTIIFMAALAGINPELYEAAKVDGANRWHNIVNITLPGIRSTIIVLLILRLGSILDSNFQQVFLMWNTFNESVSNVFDLYVYKVGLQRFEFSFSVAVGLFNSVVGLILIMIANYIAKLFKEDGIF</sequence>
<keyword evidence="5 6" id="KW-0472">Membrane</keyword>
<keyword evidence="9" id="KW-1185">Reference proteome</keyword>
<evidence type="ECO:0000313" key="8">
    <source>
        <dbReference type="EMBL" id="RAV10490.1"/>
    </source>
</evidence>
<keyword evidence="2 6" id="KW-0813">Transport</keyword>
<feature type="domain" description="ABC transmembrane type-1" evidence="7">
    <location>
        <begin position="90"/>
        <end position="305"/>
    </location>
</feature>
<keyword evidence="4 6" id="KW-1133">Transmembrane helix</keyword>
<evidence type="ECO:0000256" key="3">
    <source>
        <dbReference type="ARBA" id="ARBA00022692"/>
    </source>
</evidence>
<organism evidence="8 9">
    <name type="scientific">Paenibacillus contaminans</name>
    <dbReference type="NCBI Taxonomy" id="450362"/>
    <lineage>
        <taxon>Bacteria</taxon>
        <taxon>Bacillati</taxon>
        <taxon>Bacillota</taxon>
        <taxon>Bacilli</taxon>
        <taxon>Bacillales</taxon>
        <taxon>Paenibacillaceae</taxon>
        <taxon>Paenibacillus</taxon>
    </lineage>
</organism>
<feature type="transmembrane region" description="Helical" evidence="6">
    <location>
        <begin position="94"/>
        <end position="115"/>
    </location>
</feature>
<evidence type="ECO:0000256" key="5">
    <source>
        <dbReference type="ARBA" id="ARBA00023136"/>
    </source>
</evidence>